<keyword evidence="4" id="KW-1185">Reference proteome</keyword>
<evidence type="ECO:0000313" key="3">
    <source>
        <dbReference type="EMBL" id="QFU15042.1"/>
    </source>
</evidence>
<feature type="transmembrane region" description="Helical" evidence="1">
    <location>
        <begin position="66"/>
        <end position="84"/>
    </location>
</feature>
<proteinExistence type="predicted"/>
<reference evidence="3 4" key="1">
    <citation type="submission" date="2019-10" db="EMBL/GenBank/DDBJ databases">
        <title>Isolation, Identification of Microvirga thermotolerans HR1, a novel thermophilic bacterium and Comparative Genomics of the genus Microvirga.</title>
        <authorList>
            <person name="Li J."/>
            <person name="Zhang W."/>
            <person name="Lin M."/>
            <person name="Wang J."/>
        </authorList>
    </citation>
    <scope>NUCLEOTIDE SEQUENCE [LARGE SCALE GENOMIC DNA]</scope>
    <source>
        <strain evidence="3 4">HR1</strain>
    </source>
</reference>
<organism evidence="3 4">
    <name type="scientific">Microvirga thermotolerans</name>
    <dbReference type="NCBI Taxonomy" id="2651334"/>
    <lineage>
        <taxon>Bacteria</taxon>
        <taxon>Pseudomonadati</taxon>
        <taxon>Pseudomonadota</taxon>
        <taxon>Alphaproteobacteria</taxon>
        <taxon>Hyphomicrobiales</taxon>
        <taxon>Methylobacteriaceae</taxon>
        <taxon>Microvirga</taxon>
    </lineage>
</organism>
<sequence>MIGLKHSSELTAANVLGAVLGALLIVSPWLLGFSGEATALWSACVTGLLIGIAALAALVDLREWESWTALVLGLWAAAAPWVLGFSGVSAAMGVHVLVGLAVAALAAFELWMLRGREKNLAS</sequence>
<evidence type="ECO:0000256" key="1">
    <source>
        <dbReference type="SAM" id="Phobius"/>
    </source>
</evidence>
<keyword evidence="1" id="KW-0812">Transmembrane</keyword>
<keyword evidence="1" id="KW-1133">Transmembrane helix</keyword>
<dbReference type="Proteomes" id="UP000325614">
    <property type="component" value="Chromosome"/>
</dbReference>
<feature type="transmembrane region" description="Helical" evidence="1">
    <location>
        <begin position="39"/>
        <end position="59"/>
    </location>
</feature>
<dbReference type="InterPro" id="IPR005530">
    <property type="entry name" value="SPW"/>
</dbReference>
<dbReference type="Pfam" id="PF03779">
    <property type="entry name" value="SPW"/>
    <property type="match status" value="1"/>
</dbReference>
<feature type="domain" description="SPW repeat-containing integral membrane" evidence="2">
    <location>
        <begin position="14"/>
        <end position="107"/>
    </location>
</feature>
<dbReference type="KEGG" id="mico:GDR74_01750"/>
<dbReference type="EMBL" id="CP045423">
    <property type="protein sequence ID" value="QFU15042.1"/>
    <property type="molecule type" value="Genomic_DNA"/>
</dbReference>
<feature type="transmembrane region" description="Helical" evidence="1">
    <location>
        <begin position="90"/>
        <end position="113"/>
    </location>
</feature>
<accession>A0A5P9JQK5</accession>
<keyword evidence="1" id="KW-0472">Membrane</keyword>
<dbReference type="RefSeq" id="WP_152584692.1">
    <property type="nucleotide sequence ID" value="NZ_CP045423.1"/>
</dbReference>
<feature type="transmembrane region" description="Helical" evidence="1">
    <location>
        <begin position="12"/>
        <end position="33"/>
    </location>
</feature>
<gene>
    <name evidence="3" type="ORF">GDR74_01750</name>
</gene>
<evidence type="ECO:0000259" key="2">
    <source>
        <dbReference type="Pfam" id="PF03779"/>
    </source>
</evidence>
<protein>
    <recommendedName>
        <fullName evidence="2">SPW repeat-containing integral membrane domain-containing protein</fullName>
    </recommendedName>
</protein>
<dbReference type="AlphaFoldDB" id="A0A5P9JQK5"/>
<name>A0A5P9JQK5_9HYPH</name>
<evidence type="ECO:0000313" key="4">
    <source>
        <dbReference type="Proteomes" id="UP000325614"/>
    </source>
</evidence>